<evidence type="ECO:0000256" key="1">
    <source>
        <dbReference type="ARBA" id="ARBA00005964"/>
    </source>
</evidence>
<protein>
    <recommendedName>
        <fullName evidence="3">Carboxylic ester hydrolase</fullName>
        <ecNumber evidence="3">3.1.1.-</ecNumber>
    </recommendedName>
</protein>
<dbReference type="PANTHER" id="PTHR11559">
    <property type="entry name" value="CARBOXYLESTERASE"/>
    <property type="match status" value="1"/>
</dbReference>
<dbReference type="SUPFAM" id="SSF53474">
    <property type="entry name" value="alpha/beta-Hydrolases"/>
    <property type="match status" value="1"/>
</dbReference>
<dbReference type="PROSITE" id="PS00122">
    <property type="entry name" value="CARBOXYLESTERASE_B_1"/>
    <property type="match status" value="1"/>
</dbReference>
<dbReference type="Pfam" id="PF00135">
    <property type="entry name" value="COesterase"/>
    <property type="match status" value="1"/>
</dbReference>
<keyword evidence="6" id="KW-1185">Reference proteome</keyword>
<dbReference type="RefSeq" id="WP_346094023.1">
    <property type="nucleotide sequence ID" value="NZ_BAABKS010000085.1"/>
</dbReference>
<dbReference type="InterPro" id="IPR029058">
    <property type="entry name" value="AB_hydrolase_fold"/>
</dbReference>
<comment type="caution">
    <text evidence="5">The sequence shown here is derived from an EMBL/GenBank/DDBJ whole genome shotgun (WGS) entry which is preliminary data.</text>
</comment>
<sequence length="465" mass="48828">MIEVRTTGGRLRGPVGSAVAVFRGIPFAAPPVGDLRLAAPAPPAAWDGIRDAVRFGPSPPQAGAFGMQELTGGEDWLTLNVFSPDPGRDAGLPVIVWIHGGGYAIGTSGLPEYDGTRLARDGVVLVTFNHRVGLEGFGQVDGAPANRGLLDQVAALEWVQDNIRGFGGDPGRVTVFGQSAGGGSVAALLAMPRAAGLFRRAIVQSMPGTFFTPELARDMAGACAAELGTEATVADLTTVDPELFAAAGDAVTADIGTRVDRWGAAAHRSILYAPVVDGEVLPTTPWEARHDVALLVGHTRDEHRLFTALDPPSPEQAAAAADVFAPRPYPAVDDPVALHEWVLGDWLFRMPSLHLGSGNPGTYFYELTLDGVLGACHGLDVPLVFGNLTSGQPAALVGDVAAAEAVSVRMRAAWIAFATTGDPGWPTFDDGLVQLFDVEPALVPYPETESQRIWRDHTFAPLSLC</sequence>
<evidence type="ECO:0000313" key="6">
    <source>
        <dbReference type="Proteomes" id="UP001597182"/>
    </source>
</evidence>
<proteinExistence type="inferred from homology"/>
<dbReference type="InterPro" id="IPR050309">
    <property type="entry name" value="Type-B_Carboxylest/Lipase"/>
</dbReference>
<accession>A0ABW3VIE4</accession>
<organism evidence="5 6">
    <name type="scientific">Pseudonocardia benzenivorans</name>
    <dbReference type="NCBI Taxonomy" id="228005"/>
    <lineage>
        <taxon>Bacteria</taxon>
        <taxon>Bacillati</taxon>
        <taxon>Actinomycetota</taxon>
        <taxon>Actinomycetes</taxon>
        <taxon>Pseudonocardiales</taxon>
        <taxon>Pseudonocardiaceae</taxon>
        <taxon>Pseudonocardia</taxon>
    </lineage>
</organism>
<dbReference type="InterPro" id="IPR019826">
    <property type="entry name" value="Carboxylesterase_B_AS"/>
</dbReference>
<dbReference type="Proteomes" id="UP001597182">
    <property type="component" value="Unassembled WGS sequence"/>
</dbReference>
<gene>
    <name evidence="5" type="ORF">ACFQ34_15265</name>
</gene>
<evidence type="ECO:0000256" key="3">
    <source>
        <dbReference type="RuleBase" id="RU361235"/>
    </source>
</evidence>
<evidence type="ECO:0000313" key="5">
    <source>
        <dbReference type="EMBL" id="MFD1234648.1"/>
    </source>
</evidence>
<name>A0ABW3VIE4_9PSEU</name>
<keyword evidence="2 3" id="KW-0378">Hydrolase</keyword>
<dbReference type="InterPro" id="IPR002018">
    <property type="entry name" value="CarbesteraseB"/>
</dbReference>
<comment type="similarity">
    <text evidence="1 3">Belongs to the type-B carboxylesterase/lipase family.</text>
</comment>
<dbReference type="Gene3D" id="3.40.50.1820">
    <property type="entry name" value="alpha/beta hydrolase"/>
    <property type="match status" value="1"/>
</dbReference>
<reference evidence="6" key="1">
    <citation type="journal article" date="2019" name="Int. J. Syst. Evol. Microbiol.">
        <title>The Global Catalogue of Microorganisms (GCM) 10K type strain sequencing project: providing services to taxonomists for standard genome sequencing and annotation.</title>
        <authorList>
            <consortium name="The Broad Institute Genomics Platform"/>
            <consortium name="The Broad Institute Genome Sequencing Center for Infectious Disease"/>
            <person name="Wu L."/>
            <person name="Ma J."/>
        </authorList>
    </citation>
    <scope>NUCLEOTIDE SEQUENCE [LARGE SCALE GENOMIC DNA]</scope>
    <source>
        <strain evidence="6">CCUG 49018</strain>
    </source>
</reference>
<dbReference type="EMBL" id="JBHTMB010000137">
    <property type="protein sequence ID" value="MFD1234648.1"/>
    <property type="molecule type" value="Genomic_DNA"/>
</dbReference>
<evidence type="ECO:0000259" key="4">
    <source>
        <dbReference type="Pfam" id="PF00135"/>
    </source>
</evidence>
<evidence type="ECO:0000256" key="2">
    <source>
        <dbReference type="ARBA" id="ARBA00022801"/>
    </source>
</evidence>
<dbReference type="EC" id="3.1.1.-" evidence="3"/>
<feature type="domain" description="Carboxylesterase type B" evidence="4">
    <location>
        <begin position="3"/>
        <end position="314"/>
    </location>
</feature>